<comment type="caution">
    <text evidence="4">The sequence shown here is derived from an EMBL/GenBank/DDBJ whole genome shotgun (WGS) entry which is preliminary data.</text>
</comment>
<reference evidence="5" key="1">
    <citation type="journal article" date="2019" name="Int. J. Syst. Evol. Microbiol.">
        <title>The Global Catalogue of Microorganisms (GCM) 10K type strain sequencing project: providing services to taxonomists for standard genome sequencing and annotation.</title>
        <authorList>
            <consortium name="The Broad Institute Genomics Platform"/>
            <consortium name="The Broad Institute Genome Sequencing Center for Infectious Disease"/>
            <person name="Wu L."/>
            <person name="Ma J."/>
        </authorList>
    </citation>
    <scope>NUCLEOTIDE SEQUENCE [LARGE SCALE GENOMIC DNA]</scope>
    <source>
        <strain evidence="5">JCM 3367</strain>
    </source>
</reference>
<dbReference type="Proteomes" id="UP001499978">
    <property type="component" value="Unassembled WGS sequence"/>
</dbReference>
<evidence type="ECO:0000313" key="4">
    <source>
        <dbReference type="EMBL" id="GAA2515161.1"/>
    </source>
</evidence>
<comment type="cofactor">
    <cofactor evidence="1">
        <name>heme</name>
        <dbReference type="ChEBI" id="CHEBI:30413"/>
    </cofactor>
</comment>
<dbReference type="EMBL" id="BAAARY010000003">
    <property type="protein sequence ID" value="GAA2515161.1"/>
    <property type="molecule type" value="Genomic_DNA"/>
</dbReference>
<proteinExistence type="inferred from homology"/>
<dbReference type="InterPro" id="IPR002397">
    <property type="entry name" value="Cyt_P450_B"/>
</dbReference>
<dbReference type="InterPro" id="IPR017972">
    <property type="entry name" value="Cyt_P450_CS"/>
</dbReference>
<organism evidence="4 5">
    <name type="scientific">Pilimelia columellifera subsp. columellifera</name>
    <dbReference type="NCBI Taxonomy" id="706583"/>
    <lineage>
        <taxon>Bacteria</taxon>
        <taxon>Bacillati</taxon>
        <taxon>Actinomycetota</taxon>
        <taxon>Actinomycetes</taxon>
        <taxon>Micromonosporales</taxon>
        <taxon>Micromonosporaceae</taxon>
        <taxon>Pilimelia</taxon>
    </lineage>
</organism>
<keyword evidence="3" id="KW-0479">Metal-binding</keyword>
<dbReference type="PRINTS" id="PR00385">
    <property type="entry name" value="P450"/>
</dbReference>
<evidence type="ECO:0000256" key="2">
    <source>
        <dbReference type="ARBA" id="ARBA00010617"/>
    </source>
</evidence>
<dbReference type="InterPro" id="IPR001128">
    <property type="entry name" value="Cyt_P450"/>
</dbReference>
<sequence>MEPTPTPPARNAASHLWRWTRDPLGLLSEGARLGPAFDIRLWRQATVGYSPEWNQAVLTDLETFRSRGSLSGITPYLAAGIVSTDLPEHRPRRRALNRPFSRPAMATLAGRLRDVADRARPDGDFDALAHASALIQRMLNAALFGGRVDPALVAAFLRPLTEPMPTPVLRRPWLFRRMNTAIARTLADPPTGSVAAALVDVPGAVEELRVALAAGYDTTAHTLAWALWRLAEQPDWGAPGLVEPFLDEVQRLYPSGWIGSRVATVDAEVDGVPLPAGRLVLYSPYLTHRDPQLWPAPERFRPQRFVDGRPVWSYLPFSAGPRTCLGAHLARLMLATALEATPAGRLTRGVGDDGIVAGITLRPRGPLPMRLG</sequence>
<dbReference type="Gene3D" id="1.10.630.10">
    <property type="entry name" value="Cytochrome P450"/>
    <property type="match status" value="1"/>
</dbReference>
<evidence type="ECO:0000313" key="5">
    <source>
        <dbReference type="Proteomes" id="UP001499978"/>
    </source>
</evidence>
<keyword evidence="3" id="KW-0408">Iron</keyword>
<dbReference type="PANTHER" id="PTHR24305:SF166">
    <property type="entry name" value="CYTOCHROME P450 12A4, MITOCHONDRIAL-RELATED"/>
    <property type="match status" value="1"/>
</dbReference>
<gene>
    <name evidence="4" type="ORF">GCM10010201_09290</name>
</gene>
<protein>
    <submittedName>
        <fullName evidence="4">Beta-carotene 2-hydroxylase CYP287A1</fullName>
    </submittedName>
</protein>
<evidence type="ECO:0000256" key="3">
    <source>
        <dbReference type="RuleBase" id="RU000461"/>
    </source>
</evidence>
<keyword evidence="3" id="KW-0503">Monooxygenase</keyword>
<dbReference type="PRINTS" id="PR00359">
    <property type="entry name" value="BP450"/>
</dbReference>
<accession>A0ABP6ADU6</accession>
<dbReference type="PANTHER" id="PTHR24305">
    <property type="entry name" value="CYTOCHROME P450"/>
    <property type="match status" value="1"/>
</dbReference>
<evidence type="ECO:0000256" key="1">
    <source>
        <dbReference type="ARBA" id="ARBA00001971"/>
    </source>
</evidence>
<dbReference type="SUPFAM" id="SSF48264">
    <property type="entry name" value="Cytochrome P450"/>
    <property type="match status" value="1"/>
</dbReference>
<name>A0ABP6ADU6_9ACTN</name>
<keyword evidence="3" id="KW-0560">Oxidoreductase</keyword>
<comment type="similarity">
    <text evidence="2 3">Belongs to the cytochrome P450 family.</text>
</comment>
<keyword evidence="5" id="KW-1185">Reference proteome</keyword>
<dbReference type="InterPro" id="IPR050121">
    <property type="entry name" value="Cytochrome_P450_monoxygenase"/>
</dbReference>
<dbReference type="Pfam" id="PF00067">
    <property type="entry name" value="p450"/>
    <property type="match status" value="1"/>
</dbReference>
<dbReference type="InterPro" id="IPR036396">
    <property type="entry name" value="Cyt_P450_sf"/>
</dbReference>
<keyword evidence="3" id="KW-0349">Heme</keyword>
<dbReference type="PROSITE" id="PS00086">
    <property type="entry name" value="CYTOCHROME_P450"/>
    <property type="match status" value="1"/>
</dbReference>